<evidence type="ECO:0000313" key="1">
    <source>
        <dbReference type="EMBL" id="KYP60339.1"/>
    </source>
</evidence>
<dbReference type="AlphaFoldDB" id="A0A151SZX7"/>
<sequence length="62" mass="7210">MDIALAYNCLLRRPWIHQAKAVPSTLHQKVKFVINDKLMIMQAEEDMIDNKPLTIPYVDAEE</sequence>
<accession>A0A151SZX7</accession>
<dbReference type="Proteomes" id="UP000075243">
    <property type="component" value="Chromosome 10"/>
</dbReference>
<organism evidence="1 2">
    <name type="scientific">Cajanus cajan</name>
    <name type="common">Pigeon pea</name>
    <name type="synonym">Cajanus indicus</name>
    <dbReference type="NCBI Taxonomy" id="3821"/>
    <lineage>
        <taxon>Eukaryota</taxon>
        <taxon>Viridiplantae</taxon>
        <taxon>Streptophyta</taxon>
        <taxon>Embryophyta</taxon>
        <taxon>Tracheophyta</taxon>
        <taxon>Spermatophyta</taxon>
        <taxon>Magnoliopsida</taxon>
        <taxon>eudicotyledons</taxon>
        <taxon>Gunneridae</taxon>
        <taxon>Pentapetalae</taxon>
        <taxon>rosids</taxon>
        <taxon>fabids</taxon>
        <taxon>Fabales</taxon>
        <taxon>Fabaceae</taxon>
        <taxon>Papilionoideae</taxon>
        <taxon>50 kb inversion clade</taxon>
        <taxon>NPAAA clade</taxon>
        <taxon>indigoferoid/millettioid clade</taxon>
        <taxon>Phaseoleae</taxon>
        <taxon>Cajanus</taxon>
    </lineage>
</organism>
<dbReference type="EMBL" id="CM003612">
    <property type="protein sequence ID" value="KYP60339.1"/>
    <property type="molecule type" value="Genomic_DNA"/>
</dbReference>
<gene>
    <name evidence="1" type="ORF">KK1_015793</name>
</gene>
<keyword evidence="2" id="KW-1185">Reference proteome</keyword>
<reference evidence="1 2" key="1">
    <citation type="journal article" date="2012" name="Nat. Biotechnol.">
        <title>Draft genome sequence of pigeonpea (Cajanus cajan), an orphan legume crop of resource-poor farmers.</title>
        <authorList>
            <person name="Varshney R.K."/>
            <person name="Chen W."/>
            <person name="Li Y."/>
            <person name="Bharti A.K."/>
            <person name="Saxena R.K."/>
            <person name="Schlueter J.A."/>
            <person name="Donoghue M.T."/>
            <person name="Azam S."/>
            <person name="Fan G."/>
            <person name="Whaley A.M."/>
            <person name="Farmer A.D."/>
            <person name="Sheridan J."/>
            <person name="Iwata A."/>
            <person name="Tuteja R."/>
            <person name="Penmetsa R.V."/>
            <person name="Wu W."/>
            <person name="Upadhyaya H.D."/>
            <person name="Yang S.P."/>
            <person name="Shah T."/>
            <person name="Saxena K.B."/>
            <person name="Michael T."/>
            <person name="McCombie W.R."/>
            <person name="Yang B."/>
            <person name="Zhang G."/>
            <person name="Yang H."/>
            <person name="Wang J."/>
            <person name="Spillane C."/>
            <person name="Cook D.R."/>
            <person name="May G.D."/>
            <person name="Xu X."/>
            <person name="Jackson S.A."/>
        </authorList>
    </citation>
    <scope>NUCLEOTIDE SEQUENCE [LARGE SCALE GENOMIC DNA]</scope>
    <source>
        <strain evidence="2">cv. Asha</strain>
    </source>
</reference>
<proteinExistence type="predicted"/>
<dbReference type="PANTHER" id="PTHR33240">
    <property type="entry name" value="OS08G0508500 PROTEIN"/>
    <property type="match status" value="1"/>
</dbReference>
<evidence type="ECO:0000313" key="2">
    <source>
        <dbReference type="Proteomes" id="UP000075243"/>
    </source>
</evidence>
<dbReference type="PANTHER" id="PTHR33240:SF15">
    <property type="entry name" value="GAG-PRO-LIKE PROTEIN"/>
    <property type="match status" value="1"/>
</dbReference>
<name>A0A151SZX7_CAJCA</name>
<dbReference type="Gramene" id="C.cajan_15349.t">
    <property type="protein sequence ID" value="C.cajan_15349.t.cds1"/>
    <property type="gene ID" value="C.cajan_15349"/>
</dbReference>
<protein>
    <submittedName>
        <fullName evidence="1">Uncharacterized protein</fullName>
    </submittedName>
</protein>